<feature type="domain" description="Glycosyl transferase family 28 C-terminal" evidence="8">
    <location>
        <begin position="5"/>
        <end position="153"/>
    </location>
</feature>
<comment type="similarity">
    <text evidence="2">Belongs to the glycosyltransferase 28 family.</text>
</comment>
<comment type="subcellular location">
    <subcellularLocation>
        <location evidence="1">Endoplasmic reticulum</location>
    </subcellularLocation>
</comment>
<evidence type="ECO:0000259" key="8">
    <source>
        <dbReference type="Pfam" id="PF04101"/>
    </source>
</evidence>
<evidence type="ECO:0000256" key="4">
    <source>
        <dbReference type="ARBA" id="ARBA00017468"/>
    </source>
</evidence>
<name>F1KVK7_ASCSU</name>
<proteinExistence type="evidence at transcript level"/>
<evidence type="ECO:0000256" key="3">
    <source>
        <dbReference type="ARBA" id="ARBA00012614"/>
    </source>
</evidence>
<dbReference type="GO" id="GO:0006488">
    <property type="term" value="P:dolichol-linked oligosaccharide biosynthetic process"/>
    <property type="evidence" value="ECO:0007669"/>
    <property type="project" value="InterPro"/>
</dbReference>
<sequence length="176" mass="19334">MSEMTCFVTVGSTQFDALIEAVCSKEAIGALRKRGITQVILQTGTGTFRPADCEWRQDVALVNGMPLHFYSFKNDISGDMRRAEIIIAHAGAGTCLEALRCSKVVFAVVNEELMDNHQRELGERLAELGHLVCTTPTQLVSALETVDVSRLKPFVPHDVPNVVARIDRSLGIVSRH</sequence>
<dbReference type="EMBL" id="JI166604">
    <property type="protein sequence ID" value="ADY41911.1"/>
    <property type="molecule type" value="mRNA"/>
</dbReference>
<dbReference type="InterPro" id="IPR007235">
    <property type="entry name" value="Glyco_trans_28_C"/>
</dbReference>
<evidence type="ECO:0000256" key="1">
    <source>
        <dbReference type="ARBA" id="ARBA00004240"/>
    </source>
</evidence>
<keyword evidence="6 9" id="KW-0808">Transferase</keyword>
<dbReference type="PANTHER" id="PTHR12867">
    <property type="entry name" value="GLYCOSYL TRANSFERASE-RELATED"/>
    <property type="match status" value="1"/>
</dbReference>
<dbReference type="GO" id="GO:0005783">
    <property type="term" value="C:endoplasmic reticulum"/>
    <property type="evidence" value="ECO:0007669"/>
    <property type="project" value="UniProtKB-SubCell"/>
</dbReference>
<evidence type="ECO:0000313" key="9">
    <source>
        <dbReference type="EMBL" id="ADY41911.1"/>
    </source>
</evidence>
<keyword evidence="7" id="KW-0256">Endoplasmic reticulum</keyword>
<accession>F1KVK7</accession>
<evidence type="ECO:0000256" key="6">
    <source>
        <dbReference type="ARBA" id="ARBA00022679"/>
    </source>
</evidence>
<keyword evidence="5" id="KW-0328">Glycosyltransferase</keyword>
<dbReference type="EC" id="2.4.1.141" evidence="3"/>
<dbReference type="Pfam" id="PF04101">
    <property type="entry name" value="Glyco_tran_28_C"/>
    <property type="match status" value="1"/>
</dbReference>
<reference evidence="9" key="1">
    <citation type="journal article" date="2011" name="Genome Res.">
        <title>Deep small RNA sequencing from the nematode Ascaris reveals conservation, functional diversification, and novel developmental profiles.</title>
        <authorList>
            <person name="Wang J."/>
            <person name="Czech B."/>
            <person name="Crunk A."/>
            <person name="Wallace A."/>
            <person name="Mitreva M."/>
            <person name="Hannon G.J."/>
            <person name="Davis R.E."/>
        </authorList>
    </citation>
    <scope>NUCLEOTIDE SEQUENCE</scope>
</reference>
<dbReference type="SUPFAM" id="SSF53756">
    <property type="entry name" value="UDP-Glycosyltransferase/glycogen phosphorylase"/>
    <property type="match status" value="1"/>
</dbReference>
<dbReference type="Gene3D" id="3.40.50.2000">
    <property type="entry name" value="Glycogen Phosphorylase B"/>
    <property type="match status" value="1"/>
</dbReference>
<organism evidence="9">
    <name type="scientific">Ascaris suum</name>
    <name type="common">Pig roundworm</name>
    <name type="synonym">Ascaris lumbricoides</name>
    <dbReference type="NCBI Taxonomy" id="6253"/>
    <lineage>
        <taxon>Eukaryota</taxon>
        <taxon>Metazoa</taxon>
        <taxon>Ecdysozoa</taxon>
        <taxon>Nematoda</taxon>
        <taxon>Chromadorea</taxon>
        <taxon>Rhabditida</taxon>
        <taxon>Spirurina</taxon>
        <taxon>Ascaridomorpha</taxon>
        <taxon>Ascaridoidea</taxon>
        <taxon>Ascarididae</taxon>
        <taxon>Ascaris</taxon>
    </lineage>
</organism>
<dbReference type="InterPro" id="IPR039042">
    <property type="entry name" value="Alg13-like"/>
</dbReference>
<protein>
    <recommendedName>
        <fullName evidence="4">UDP-N-acetylglucosamine transferase subunit ALG13</fullName>
        <ecNumber evidence="3">2.4.1.141</ecNumber>
    </recommendedName>
</protein>
<evidence type="ECO:0000256" key="7">
    <source>
        <dbReference type="ARBA" id="ARBA00022824"/>
    </source>
</evidence>
<evidence type="ECO:0000256" key="2">
    <source>
        <dbReference type="ARBA" id="ARBA00006962"/>
    </source>
</evidence>
<dbReference type="AlphaFoldDB" id="F1KVK7"/>
<evidence type="ECO:0000256" key="5">
    <source>
        <dbReference type="ARBA" id="ARBA00022676"/>
    </source>
</evidence>
<dbReference type="PANTHER" id="PTHR12867:SF6">
    <property type="entry name" value="N-ACETYLGLUCOSAMINYLDIPHOSPHODOLICHOL N-ACETYLGLUCOSAMINYLTRANSFERASE"/>
    <property type="match status" value="1"/>
</dbReference>
<dbReference type="GO" id="GO:0004577">
    <property type="term" value="F:N-acetylglucosaminyldiphosphodolichol N-acetylglucosaminyltransferase activity"/>
    <property type="evidence" value="ECO:0007669"/>
    <property type="project" value="UniProtKB-EC"/>
</dbReference>